<dbReference type="OrthoDB" id="9790710at2"/>
<dbReference type="Gene3D" id="3.40.50.2000">
    <property type="entry name" value="Glycogen Phosphorylase B"/>
    <property type="match status" value="3"/>
</dbReference>
<sequence>MTQYKLLFVLESFFPDHRAGTEVYVLNLCKYFSARNWPVAVLIATTSNQKDYIYEGFPVHTFPIPKKPDVKELNGLMPPKGIKDFLDRVNEIKPDVVHFHSFGRAINGFHLKRIKHLGYKTLYTPHLGSLFCIKGNMRLFDRENCDGHVEVNRCMSCLLYSKGYNLAVSKVMGAGISMVAEVHPLSNIIPPTWQQASHRKSELDRISNYADIIFAIAPWIQKAFVSNSINNSILIPQGISSVFFQSEKNVNKPCSKEINFVFVGRMHPSKGFHLLKQAWDELDGGNHKLHIITNPSGNENDYFSAHKIWANQKSSVVWNEGFSQEQVADYLNSMSVLILPSISNEVAPLVILEAATRKIPVISSNYIAMIDVILNMKNGLLFENGDWEALLDQIKKLIVNPKLIDQLSDNVNVPATMDEVAEIIELEILKIFRPSLF</sequence>
<dbReference type="SUPFAM" id="SSF53756">
    <property type="entry name" value="UDP-Glycosyltransferase/glycogen phosphorylase"/>
    <property type="match status" value="1"/>
</dbReference>
<dbReference type="PANTHER" id="PTHR45947:SF3">
    <property type="entry name" value="SULFOQUINOVOSYL TRANSFERASE SQD2"/>
    <property type="match status" value="1"/>
</dbReference>
<dbReference type="RefSeq" id="WP_146890841.1">
    <property type="nucleotide sequence ID" value="NZ_VORX01000002.1"/>
</dbReference>
<evidence type="ECO:0000259" key="1">
    <source>
        <dbReference type="Pfam" id="PF00534"/>
    </source>
</evidence>
<keyword evidence="4" id="KW-1185">Reference proteome</keyword>
<keyword evidence="3" id="KW-0808">Transferase</keyword>
<accession>A0A5C7ANM1</accession>
<organism evidence="3 4">
    <name type="scientific">Gelidibacter salicanalis</name>
    <dbReference type="NCBI Taxonomy" id="291193"/>
    <lineage>
        <taxon>Bacteria</taxon>
        <taxon>Pseudomonadati</taxon>
        <taxon>Bacteroidota</taxon>
        <taxon>Flavobacteriia</taxon>
        <taxon>Flavobacteriales</taxon>
        <taxon>Flavobacteriaceae</taxon>
        <taxon>Gelidibacter</taxon>
    </lineage>
</organism>
<gene>
    <name evidence="3" type="ORF">ES711_04950</name>
</gene>
<feature type="domain" description="Glycosyltransferase subfamily 4-like N-terminal" evidence="2">
    <location>
        <begin position="20"/>
        <end position="128"/>
    </location>
</feature>
<proteinExistence type="predicted"/>
<dbReference type="PANTHER" id="PTHR45947">
    <property type="entry name" value="SULFOQUINOVOSYL TRANSFERASE SQD2"/>
    <property type="match status" value="1"/>
</dbReference>
<dbReference type="Proteomes" id="UP000321734">
    <property type="component" value="Unassembled WGS sequence"/>
</dbReference>
<dbReference type="GO" id="GO:0016757">
    <property type="term" value="F:glycosyltransferase activity"/>
    <property type="evidence" value="ECO:0007669"/>
    <property type="project" value="InterPro"/>
</dbReference>
<evidence type="ECO:0000313" key="3">
    <source>
        <dbReference type="EMBL" id="TXE09279.1"/>
    </source>
</evidence>
<dbReference type="Pfam" id="PF00534">
    <property type="entry name" value="Glycos_transf_1"/>
    <property type="match status" value="1"/>
</dbReference>
<dbReference type="Pfam" id="PF13439">
    <property type="entry name" value="Glyco_transf_4"/>
    <property type="match status" value="1"/>
</dbReference>
<feature type="domain" description="Glycosyl transferase family 1" evidence="1">
    <location>
        <begin position="247"/>
        <end position="410"/>
    </location>
</feature>
<comment type="caution">
    <text evidence="3">The sequence shown here is derived from an EMBL/GenBank/DDBJ whole genome shotgun (WGS) entry which is preliminary data.</text>
</comment>
<dbReference type="InterPro" id="IPR001296">
    <property type="entry name" value="Glyco_trans_1"/>
</dbReference>
<dbReference type="InterPro" id="IPR028098">
    <property type="entry name" value="Glyco_trans_4-like_N"/>
</dbReference>
<dbReference type="CDD" id="cd03801">
    <property type="entry name" value="GT4_PimA-like"/>
    <property type="match status" value="1"/>
</dbReference>
<name>A0A5C7ANM1_9FLAO</name>
<dbReference type="InterPro" id="IPR050194">
    <property type="entry name" value="Glycosyltransferase_grp1"/>
</dbReference>
<dbReference type="EMBL" id="VORX01000002">
    <property type="protein sequence ID" value="TXE09279.1"/>
    <property type="molecule type" value="Genomic_DNA"/>
</dbReference>
<reference evidence="3 4" key="1">
    <citation type="submission" date="2019-08" db="EMBL/GenBank/DDBJ databases">
        <title>Genome sequence of Gelidibacter salicanalis IC162T.</title>
        <authorList>
            <person name="Bowman J.P."/>
        </authorList>
    </citation>
    <scope>NUCLEOTIDE SEQUENCE [LARGE SCALE GENOMIC DNA]</scope>
    <source>
        <strain evidence="3 4">IC162</strain>
    </source>
</reference>
<evidence type="ECO:0000313" key="4">
    <source>
        <dbReference type="Proteomes" id="UP000321734"/>
    </source>
</evidence>
<dbReference type="AlphaFoldDB" id="A0A5C7ANM1"/>
<evidence type="ECO:0000259" key="2">
    <source>
        <dbReference type="Pfam" id="PF13439"/>
    </source>
</evidence>
<protein>
    <submittedName>
        <fullName evidence="3">Glycosyltransferase family 4 protein</fullName>
    </submittedName>
</protein>